<keyword evidence="17" id="KW-0863">Zinc-finger</keyword>
<evidence type="ECO:0000256" key="5">
    <source>
        <dbReference type="ARBA" id="ARBA00022676"/>
    </source>
</evidence>
<dbReference type="Proteomes" id="UP001642464">
    <property type="component" value="Unassembled WGS sequence"/>
</dbReference>
<name>A0ABP0J098_9DINO</name>
<protein>
    <recommendedName>
        <fullName evidence="14">alpha-1,3-mannosyl-glycoprotein 2-beta-N-acetylglucosaminyltransferase</fullName>
        <ecNumber evidence="14">2.4.1.101</ecNumber>
    </recommendedName>
    <alternativeName>
        <fullName evidence="15">N-glycosyl-oligosaccharide-glycoprotein N-acetylglucosaminyltransferase I</fullName>
    </alternativeName>
</protein>
<comment type="caution">
    <text evidence="20">The sequence shown here is derived from an EMBL/GenBank/DDBJ whole genome shotgun (WGS) entry which is preliminary data.</text>
</comment>
<keyword evidence="13" id="KW-0464">Manganese</keyword>
<dbReference type="InterPro" id="IPR036236">
    <property type="entry name" value="Znf_C2H2_sf"/>
</dbReference>
<evidence type="ECO:0000256" key="13">
    <source>
        <dbReference type="ARBA" id="ARBA00023211"/>
    </source>
</evidence>
<dbReference type="Gene3D" id="3.30.160.60">
    <property type="entry name" value="Classic Zinc Finger"/>
    <property type="match status" value="2"/>
</dbReference>
<evidence type="ECO:0000256" key="17">
    <source>
        <dbReference type="PROSITE-ProRule" id="PRU00042"/>
    </source>
</evidence>
<evidence type="ECO:0000313" key="21">
    <source>
        <dbReference type="Proteomes" id="UP001642464"/>
    </source>
</evidence>
<feature type="region of interest" description="Disordered" evidence="18">
    <location>
        <begin position="359"/>
        <end position="434"/>
    </location>
</feature>
<dbReference type="InterPro" id="IPR013087">
    <property type="entry name" value="Znf_C2H2_type"/>
</dbReference>
<dbReference type="InterPro" id="IPR029044">
    <property type="entry name" value="Nucleotide-diphossugar_trans"/>
</dbReference>
<evidence type="ECO:0000256" key="14">
    <source>
        <dbReference type="ARBA" id="ARBA00038949"/>
    </source>
</evidence>
<dbReference type="Gene3D" id="3.90.550.10">
    <property type="entry name" value="Spore Coat Polysaccharide Biosynthesis Protein SpsA, Chain A"/>
    <property type="match status" value="1"/>
</dbReference>
<dbReference type="PROSITE" id="PS50157">
    <property type="entry name" value="ZINC_FINGER_C2H2_2"/>
    <property type="match status" value="3"/>
</dbReference>
<evidence type="ECO:0000256" key="16">
    <source>
        <dbReference type="ARBA" id="ARBA00049421"/>
    </source>
</evidence>
<comment type="pathway">
    <text evidence="3">Protein modification; protein glycosylation.</text>
</comment>
<evidence type="ECO:0000256" key="15">
    <source>
        <dbReference type="ARBA" id="ARBA00041712"/>
    </source>
</evidence>
<keyword evidence="5" id="KW-0328">Glycosyltransferase</keyword>
<sequence length="917" mass="102261">MKSGMRAMGAVGTGGTGSAVPTGRKIYRCKTCFQEFSQRNALKLHNETEHSSDRVPCDECDKTFTTKSSLRLHKEAIHQGIRYQCDFCDKSFGQLGSLRRHMNSIHPGLKIARKATQVRVFDTENHDRCNNHQHAHHQRHLGEVDMFQRRRRASTASSTSSNKRGRDMYDDTDSERGDLEDLHFGLDAAGHPIKRPKRQLLVPSASAHDEAASVHEQMEQLQLGHKKLQLGARGPVRSSKDLFGSLGGFVPSCFDLSESRAIAILVSLTHRDILVQSTAGFPAAGERAGMLSGLSRVDREHLRRRHGASAAGWRRWGMFVGLTGSVLVLLTIYPTVTPDVAVQRGGPVLVPPLAAGFGARGAGQSVAEGGAKGPLAPVATPKQHLSHDDDNDGDTDGNESGSRQRKIRQAHGSLRASDSNAMMAGQQQQQQRTRRTMWLDEPPDEVPEPGENRLPFSPLERPAVVVLTHSRMDDLKQVLRAFNDLVDIDMVDLYLSCDLPSAANKVAALFRPGAEFEDLVKDLWVMPQDFSPRTNSFQDHALYKISEHYRFVFETTFTKTGASHVILMEEDVAPAPDFLTYFLSVGHLLDLDPTLWCVSAWNDNGFLQHATDADRLFRSNFFPNLGWMIKREFWQAHLRDQWPKMPSNGWDHWIRSIPATEERDCIVPEVPRCKHFSKRGTHIKDNGKLFSKFAFSSRPGQLDLDQANLPFGDLSYLLRDSFLSLTRAKVEAAQRITLSRFVGMRTELAEKRDAGPYLILYRREQYKLMAKQLSLWMSEPRAFFAGVIQVGHTPTLLLAEARDAAAVLEPGEGIAKNPNMRPVAADANQDCNAACATKLQGFKCDADQLPFVDRCSVMLEHFACEGGCGNQIGKELPCYVVNPDDVNFQQCLRSYSQFVSCNALHPNTRRLCACVPS</sequence>
<evidence type="ECO:0000256" key="9">
    <source>
        <dbReference type="ARBA" id="ARBA00022968"/>
    </source>
</evidence>
<reference evidence="20 21" key="1">
    <citation type="submission" date="2024-02" db="EMBL/GenBank/DDBJ databases">
        <authorList>
            <person name="Chen Y."/>
            <person name="Shah S."/>
            <person name="Dougan E. K."/>
            <person name="Thang M."/>
            <person name="Chan C."/>
        </authorList>
    </citation>
    <scope>NUCLEOTIDE SEQUENCE [LARGE SCALE GENOMIC DNA]</scope>
</reference>
<keyword evidence="8" id="KW-0479">Metal-binding</keyword>
<dbReference type="EMBL" id="CAXAMM010005568">
    <property type="protein sequence ID" value="CAK9007791.1"/>
    <property type="molecule type" value="Genomic_DNA"/>
</dbReference>
<comment type="catalytic activity">
    <reaction evidence="16">
        <text>N(4)-(alpha-D-Man-(1-&gt;3)-[alpha-D-Man-(1-&gt;3)-[alpha-D-Man-(1-&gt;6)]-alpha-D-Man-(1-&gt;6)]-beta-D-Man-(1-&gt;4)-beta-D-GlcNAc-(1-&gt;4)-beta-D-GlcNAc)-L-asparaginyl-[protein] (N-glucan mannose isomer 5A1,2) + UDP-N-acetyl-alpha-D-glucosamine = N(4)-{beta-D-GlcNAc-(1-&gt;2)-alpha-D-Man-(1-&gt;3)-[alpha-D-Man-(1-&gt;3)-[alpha-D-Man-(1-&gt;6)]-alpha-D-Man-(1-&gt;6)]-beta-D-Man-(1-&gt;4)-beta-D-GlcNAc-(1-&gt;4)-beta-D-GlcNAc}-L-asparaginyl-[protein] + UDP + H(+)</text>
        <dbReference type="Rhea" id="RHEA:11456"/>
        <dbReference type="Rhea" id="RHEA-COMP:14367"/>
        <dbReference type="Rhea" id="RHEA-COMP:14368"/>
        <dbReference type="ChEBI" id="CHEBI:15378"/>
        <dbReference type="ChEBI" id="CHEBI:57705"/>
        <dbReference type="ChEBI" id="CHEBI:58223"/>
        <dbReference type="ChEBI" id="CHEBI:59087"/>
        <dbReference type="ChEBI" id="CHEBI:60625"/>
        <dbReference type="EC" id="2.4.1.101"/>
    </reaction>
</comment>
<evidence type="ECO:0000256" key="3">
    <source>
        <dbReference type="ARBA" id="ARBA00004922"/>
    </source>
</evidence>
<comment type="subcellular location">
    <subcellularLocation>
        <location evidence="2">Golgi apparatus membrane</location>
        <topology evidence="2">Single-pass type II membrane protein</topology>
    </subcellularLocation>
</comment>
<keyword evidence="9" id="KW-0735">Signal-anchor</keyword>
<evidence type="ECO:0000256" key="12">
    <source>
        <dbReference type="ARBA" id="ARBA00023136"/>
    </source>
</evidence>
<dbReference type="PANTHER" id="PTHR10468">
    <property type="entry name" value="PROTEIN O-LINKED-MANNOSE BETA-1,2-N-ACETYLGLUCOSAMINYLTRANSFERASE 1/ALPHA-1,3-MANNOSYL-GLYCOPROTEIN 2-BETA-N-ACETYLGLUCOSAMINYLTRANSFERASE"/>
    <property type="match status" value="1"/>
</dbReference>
<dbReference type="InterPro" id="IPR004139">
    <property type="entry name" value="Glyco_trans_13"/>
</dbReference>
<comment type="cofactor">
    <cofactor evidence="1">
        <name>Mn(2+)</name>
        <dbReference type="ChEBI" id="CHEBI:29035"/>
    </cofactor>
</comment>
<evidence type="ECO:0000256" key="8">
    <source>
        <dbReference type="ARBA" id="ARBA00022723"/>
    </source>
</evidence>
<gene>
    <name evidence="20" type="ORF">SCF082_LOCUS9604</name>
</gene>
<feature type="domain" description="C2H2-type" evidence="19">
    <location>
        <begin position="55"/>
        <end position="83"/>
    </location>
</feature>
<evidence type="ECO:0000256" key="10">
    <source>
        <dbReference type="ARBA" id="ARBA00022989"/>
    </source>
</evidence>
<feature type="domain" description="C2H2-type" evidence="19">
    <location>
        <begin position="27"/>
        <end position="55"/>
    </location>
</feature>
<dbReference type="SMART" id="SM00355">
    <property type="entry name" value="ZnF_C2H2"/>
    <property type="match status" value="3"/>
</dbReference>
<dbReference type="PANTHER" id="PTHR10468:SF0">
    <property type="entry name" value="ALPHA-1,3-MANNOSYL-GLYCOPROTEIN 2-BETA-N-ACETYLGLUCOSAMINYLTRANSFERASE"/>
    <property type="match status" value="1"/>
</dbReference>
<keyword evidence="21" id="KW-1185">Reference proteome</keyword>
<keyword evidence="12" id="KW-0472">Membrane</keyword>
<evidence type="ECO:0000256" key="7">
    <source>
        <dbReference type="ARBA" id="ARBA00022692"/>
    </source>
</evidence>
<dbReference type="SUPFAM" id="SSF53448">
    <property type="entry name" value="Nucleotide-diphospho-sugar transferases"/>
    <property type="match status" value="1"/>
</dbReference>
<dbReference type="Pfam" id="PF03071">
    <property type="entry name" value="GNT-I"/>
    <property type="match status" value="1"/>
</dbReference>
<evidence type="ECO:0000256" key="18">
    <source>
        <dbReference type="SAM" id="MobiDB-lite"/>
    </source>
</evidence>
<accession>A0ABP0J098</accession>
<keyword evidence="6" id="KW-0808">Transferase</keyword>
<comment type="similarity">
    <text evidence="4">Belongs to the glycosyltransferase 13 family.</text>
</comment>
<feature type="compositionally biased region" description="Basic and acidic residues" evidence="18">
    <location>
        <begin position="164"/>
        <end position="175"/>
    </location>
</feature>
<dbReference type="SUPFAM" id="SSF57667">
    <property type="entry name" value="beta-beta-alpha zinc fingers"/>
    <property type="match status" value="2"/>
</dbReference>
<keyword evidence="7" id="KW-0812">Transmembrane</keyword>
<evidence type="ECO:0000256" key="11">
    <source>
        <dbReference type="ARBA" id="ARBA00023034"/>
    </source>
</evidence>
<evidence type="ECO:0000256" key="1">
    <source>
        <dbReference type="ARBA" id="ARBA00001936"/>
    </source>
</evidence>
<evidence type="ECO:0000313" key="20">
    <source>
        <dbReference type="EMBL" id="CAK9007791.1"/>
    </source>
</evidence>
<dbReference type="EC" id="2.4.1.101" evidence="14"/>
<proteinExistence type="inferred from homology"/>
<feature type="domain" description="C2H2-type" evidence="19">
    <location>
        <begin position="83"/>
        <end position="111"/>
    </location>
</feature>
<evidence type="ECO:0000256" key="2">
    <source>
        <dbReference type="ARBA" id="ARBA00004323"/>
    </source>
</evidence>
<evidence type="ECO:0000256" key="6">
    <source>
        <dbReference type="ARBA" id="ARBA00022679"/>
    </source>
</evidence>
<keyword evidence="11" id="KW-0333">Golgi apparatus</keyword>
<dbReference type="Pfam" id="PF00096">
    <property type="entry name" value="zf-C2H2"/>
    <property type="match status" value="2"/>
</dbReference>
<organism evidence="20 21">
    <name type="scientific">Durusdinium trenchii</name>
    <dbReference type="NCBI Taxonomy" id="1381693"/>
    <lineage>
        <taxon>Eukaryota</taxon>
        <taxon>Sar</taxon>
        <taxon>Alveolata</taxon>
        <taxon>Dinophyceae</taxon>
        <taxon>Suessiales</taxon>
        <taxon>Symbiodiniaceae</taxon>
        <taxon>Durusdinium</taxon>
    </lineage>
</organism>
<keyword evidence="10" id="KW-1133">Transmembrane helix</keyword>
<evidence type="ECO:0000256" key="4">
    <source>
        <dbReference type="ARBA" id="ARBA00006492"/>
    </source>
</evidence>
<feature type="region of interest" description="Disordered" evidence="18">
    <location>
        <begin position="129"/>
        <end position="175"/>
    </location>
</feature>
<keyword evidence="17" id="KW-0862">Zinc</keyword>
<evidence type="ECO:0000259" key="19">
    <source>
        <dbReference type="PROSITE" id="PS50157"/>
    </source>
</evidence>
<dbReference type="PROSITE" id="PS00028">
    <property type="entry name" value="ZINC_FINGER_C2H2_1"/>
    <property type="match status" value="3"/>
</dbReference>
<dbReference type="InterPro" id="IPR052261">
    <property type="entry name" value="Glycosyltransferase_13"/>
</dbReference>